<feature type="coiled-coil region" evidence="1">
    <location>
        <begin position="328"/>
        <end position="405"/>
    </location>
</feature>
<evidence type="ECO:0000313" key="2">
    <source>
        <dbReference type="EMBL" id="KFI62066.1"/>
    </source>
</evidence>
<protein>
    <submittedName>
        <fullName evidence="2">Viral A-type inclusion protein repeat-containing protein</fullName>
    </submittedName>
</protein>
<accession>A0A087ATG6</accession>
<keyword evidence="1" id="KW-0175">Coiled coil</keyword>
<dbReference type="AlphaFoldDB" id="A0A087ATG6"/>
<dbReference type="OrthoDB" id="3226406at2"/>
<dbReference type="STRING" id="1688.BCUN_1382"/>
<evidence type="ECO:0000256" key="1">
    <source>
        <dbReference type="SAM" id="Coils"/>
    </source>
</evidence>
<sequence>MSNPIFTSESARASWCIYEWNRDGNDGHFLRLLDQVTDGAGHTRFIWVADYPRIRPGNGGNPLQPPQLYHPRCVDLARSANSDFALLRWIPNTADPYRPRVLLPPYGIHSQAAPLYEIIDCPNVDNDTGLRNALARGVPYHGQPTDRILLLFAETSGTLEAALLERKDLSISNNTLRLAKTAPWCVPQITLQNDDIRRLPTGHGNLSDRLVYIKPTLPSATRKVVIRPFSAYAHDYVQWFFRTQAALSKSTTTDDMVALLQLLLESPDTLEEFLGTPPPSRDLSHFHQAIKACVEPAKQQASGFIYELLKRDSKLMAEFKRQARRDIAKVTEQEVERRTKHLEDLDRQCASKEQALHKLEQQESQASGQLVRRRQELEEAKRTLAQQEERQREALQQLEENVALKLGLRALAKQTTPTAAASPASSLQCTPLAAKMATRTGQDLTSAIAHNLRMLGMASTDATGDVYRQQTEAMASHLRRTLIATRTLCVDGTLAGTVANALAYALGGQPAHHTGLAPDWHDTSGLEHLLSSCDASVVMLDNVFDTVNEAALFALGRRDARTPVVVIPLGSYANIRLAAPEIWNRIFFVPTDGFVALPVGNGVPEHVNHSSISAPPISQNVLAQLADLHKRTSLAASALTMPATIMAAHAGSPDALQWILPHLCIETYAAHGSEAAHELIDRLHAPALTAQLTALLERICHGNHLA</sequence>
<comment type="caution">
    <text evidence="2">The sequence shown here is derived from an EMBL/GenBank/DDBJ whole genome shotgun (WGS) entry which is preliminary data.</text>
</comment>
<evidence type="ECO:0000313" key="3">
    <source>
        <dbReference type="Proteomes" id="UP000029067"/>
    </source>
</evidence>
<dbReference type="Proteomes" id="UP000029067">
    <property type="component" value="Unassembled WGS sequence"/>
</dbReference>
<dbReference type="RefSeq" id="WP_033515999.1">
    <property type="nucleotide sequence ID" value="NZ_JGYV01000011.1"/>
</dbReference>
<reference evidence="2 3" key="1">
    <citation type="submission" date="2014-03" db="EMBL/GenBank/DDBJ databases">
        <title>Genomics of Bifidobacteria.</title>
        <authorList>
            <person name="Ventura M."/>
            <person name="Milani C."/>
            <person name="Lugli G.A."/>
        </authorList>
    </citation>
    <scope>NUCLEOTIDE SEQUENCE [LARGE SCALE GENOMIC DNA]</scope>
    <source>
        <strain evidence="2 3">LMG 10738</strain>
    </source>
</reference>
<dbReference type="eggNOG" id="ENOG5030SB1">
    <property type="taxonomic scope" value="Bacteria"/>
</dbReference>
<keyword evidence="3" id="KW-1185">Reference proteome</keyword>
<dbReference type="EMBL" id="JGYV01000011">
    <property type="protein sequence ID" value="KFI62066.1"/>
    <property type="molecule type" value="Genomic_DNA"/>
</dbReference>
<proteinExistence type="predicted"/>
<organism evidence="2 3">
    <name type="scientific">Bifidobacterium cuniculi</name>
    <dbReference type="NCBI Taxonomy" id="1688"/>
    <lineage>
        <taxon>Bacteria</taxon>
        <taxon>Bacillati</taxon>
        <taxon>Actinomycetota</taxon>
        <taxon>Actinomycetes</taxon>
        <taxon>Bifidobacteriales</taxon>
        <taxon>Bifidobacteriaceae</taxon>
        <taxon>Bifidobacterium</taxon>
    </lineage>
</organism>
<gene>
    <name evidence="2" type="ORF">BCUN_1382</name>
</gene>
<name>A0A087ATG6_9BIFI</name>